<dbReference type="Pfam" id="PF00857">
    <property type="entry name" value="Isochorismatase"/>
    <property type="match status" value="1"/>
</dbReference>
<dbReference type="OrthoDB" id="5294192at2"/>
<dbReference type="SUPFAM" id="SSF52499">
    <property type="entry name" value="Isochorismatase-like hydrolases"/>
    <property type="match status" value="1"/>
</dbReference>
<sequence>MTDKALLVIDFIKDLAHPDGKIAASARHVQEQDAITHANRALAHARAHGWLVIQVKVGFEANYHVQPKGSPMFGRAQEFGALCLGGEGCEFHPELDVQPTDLVIEKPRVSPFYGTLLEPALRTNRIEHLYLCGLSSSWAIQAAARDGHDRDYRITILEDACAAADANEHHASLRMLSRIADIIKVEQLTADAPG</sequence>
<protein>
    <submittedName>
        <fullName evidence="3">Isochorismatase family protein</fullName>
    </submittedName>
</protein>
<comment type="caution">
    <text evidence="3">The sequence shown here is derived from an EMBL/GenBank/DDBJ whole genome shotgun (WGS) entry which is preliminary data.</text>
</comment>
<dbReference type="Proteomes" id="UP000013526">
    <property type="component" value="Unassembled WGS sequence"/>
</dbReference>
<dbReference type="InterPro" id="IPR036380">
    <property type="entry name" value="Isochorismatase-like_sf"/>
</dbReference>
<accession>R1H6X9</accession>
<evidence type="ECO:0000259" key="2">
    <source>
        <dbReference type="Pfam" id="PF00857"/>
    </source>
</evidence>
<evidence type="ECO:0000313" key="3">
    <source>
        <dbReference type="EMBL" id="EOD54224.1"/>
    </source>
</evidence>
<dbReference type="Gene3D" id="3.40.50.850">
    <property type="entry name" value="Isochorismatase-like"/>
    <property type="match status" value="1"/>
</dbReference>
<name>R1H6X9_9GAMM</name>
<dbReference type="InterPro" id="IPR000868">
    <property type="entry name" value="Isochorismatase-like_dom"/>
</dbReference>
<feature type="domain" description="Isochorismatase-like" evidence="2">
    <location>
        <begin position="5"/>
        <end position="187"/>
    </location>
</feature>
<dbReference type="AlphaFoldDB" id="R1H6X9"/>
<reference evidence="3 4" key="1">
    <citation type="journal article" date="2013" name="Genome Announc.">
        <title>Draft Genome Sequence of Aeromonas molluscorum Strain 848TT, Isolated from Bivalve Molluscs.</title>
        <authorList>
            <person name="Spataro N."/>
            <person name="Farfan M."/>
            <person name="Albarral V."/>
            <person name="Sanglas A."/>
            <person name="Loren J.G."/>
            <person name="Fuste M.C."/>
            <person name="Bosch E."/>
        </authorList>
    </citation>
    <scope>NUCLEOTIDE SEQUENCE [LARGE SCALE GENOMIC DNA]</scope>
    <source>
        <strain evidence="3 4">848</strain>
    </source>
</reference>
<evidence type="ECO:0000313" key="4">
    <source>
        <dbReference type="Proteomes" id="UP000013526"/>
    </source>
</evidence>
<dbReference type="CDD" id="cd00431">
    <property type="entry name" value="cysteine_hydrolases"/>
    <property type="match status" value="1"/>
</dbReference>
<dbReference type="GO" id="GO:0016787">
    <property type="term" value="F:hydrolase activity"/>
    <property type="evidence" value="ECO:0007669"/>
    <property type="project" value="UniProtKB-KW"/>
</dbReference>
<dbReference type="InterPro" id="IPR050272">
    <property type="entry name" value="Isochorismatase-like_hydrls"/>
</dbReference>
<evidence type="ECO:0000256" key="1">
    <source>
        <dbReference type="ARBA" id="ARBA00022801"/>
    </source>
</evidence>
<dbReference type="PATRIC" id="fig|1268236.3.peg.3021"/>
<gene>
    <name evidence="3" type="ORF">G113_15403</name>
</gene>
<proteinExistence type="predicted"/>
<dbReference type="RefSeq" id="WP_005905812.1">
    <property type="nucleotide sequence ID" value="NZ_AQGQ01000124.1"/>
</dbReference>
<keyword evidence="4" id="KW-1185">Reference proteome</keyword>
<dbReference type="PANTHER" id="PTHR43540:SF1">
    <property type="entry name" value="ISOCHORISMATASE HYDROLASE"/>
    <property type="match status" value="1"/>
</dbReference>
<organism evidence="3 4">
    <name type="scientific">Aeromonas molluscorum 848</name>
    <dbReference type="NCBI Taxonomy" id="1268236"/>
    <lineage>
        <taxon>Bacteria</taxon>
        <taxon>Pseudomonadati</taxon>
        <taxon>Pseudomonadota</taxon>
        <taxon>Gammaproteobacteria</taxon>
        <taxon>Aeromonadales</taxon>
        <taxon>Aeromonadaceae</taxon>
        <taxon>Aeromonas</taxon>
    </lineage>
</organism>
<keyword evidence="1" id="KW-0378">Hydrolase</keyword>
<dbReference type="EMBL" id="AQGQ01000124">
    <property type="protein sequence ID" value="EOD54224.1"/>
    <property type="molecule type" value="Genomic_DNA"/>
</dbReference>
<dbReference type="PANTHER" id="PTHR43540">
    <property type="entry name" value="PEROXYUREIDOACRYLATE/UREIDOACRYLATE AMIDOHYDROLASE-RELATED"/>
    <property type="match status" value="1"/>
</dbReference>